<gene>
    <name evidence="11 13" type="primary">gmk</name>
    <name evidence="13" type="ORF">RM423_01190</name>
</gene>
<evidence type="ECO:0000256" key="9">
    <source>
        <dbReference type="ARBA" id="ARBA00030128"/>
    </source>
</evidence>
<feature type="binding site" evidence="11">
    <location>
        <begin position="19"/>
        <end position="26"/>
    </location>
    <ligand>
        <name>ATP</name>
        <dbReference type="ChEBI" id="CHEBI:30616"/>
    </ligand>
</feature>
<comment type="catalytic activity">
    <reaction evidence="10 11">
        <text>GMP + ATP = GDP + ADP</text>
        <dbReference type="Rhea" id="RHEA:20780"/>
        <dbReference type="ChEBI" id="CHEBI:30616"/>
        <dbReference type="ChEBI" id="CHEBI:58115"/>
        <dbReference type="ChEBI" id="CHEBI:58189"/>
        <dbReference type="ChEBI" id="CHEBI:456216"/>
        <dbReference type="EC" id="2.7.4.8"/>
    </reaction>
</comment>
<keyword evidence="14" id="KW-1185">Reference proteome</keyword>
<evidence type="ECO:0000256" key="4">
    <source>
        <dbReference type="ARBA" id="ARBA00016296"/>
    </source>
</evidence>
<reference evidence="14" key="1">
    <citation type="submission" date="2023-07" db="EMBL/GenBank/DDBJ databases">
        <title>30 novel species of actinomycetes from the DSMZ collection.</title>
        <authorList>
            <person name="Nouioui I."/>
        </authorList>
    </citation>
    <scope>NUCLEOTIDE SEQUENCE [LARGE SCALE GENOMIC DNA]</scope>
    <source>
        <strain evidence="14">DSM 44399</strain>
    </source>
</reference>
<comment type="subcellular location">
    <subcellularLocation>
        <location evidence="11">Cytoplasm</location>
    </subcellularLocation>
</comment>
<dbReference type="PROSITE" id="PS00856">
    <property type="entry name" value="GUANYLATE_KINASE_1"/>
    <property type="match status" value="1"/>
</dbReference>
<dbReference type="InterPro" id="IPR017665">
    <property type="entry name" value="Guanylate_kinase"/>
</dbReference>
<dbReference type="SUPFAM" id="SSF52540">
    <property type="entry name" value="P-loop containing nucleoside triphosphate hydrolases"/>
    <property type="match status" value="1"/>
</dbReference>
<dbReference type="InterPro" id="IPR008144">
    <property type="entry name" value="Guanylate_kin-like_dom"/>
</dbReference>
<evidence type="ECO:0000259" key="12">
    <source>
        <dbReference type="PROSITE" id="PS50052"/>
    </source>
</evidence>
<dbReference type="PROSITE" id="PS50052">
    <property type="entry name" value="GUANYLATE_KINASE_2"/>
    <property type="match status" value="1"/>
</dbReference>
<dbReference type="Proteomes" id="UP001183176">
    <property type="component" value="Unassembled WGS sequence"/>
</dbReference>
<evidence type="ECO:0000313" key="13">
    <source>
        <dbReference type="EMBL" id="MDT0260002.1"/>
    </source>
</evidence>
<evidence type="ECO:0000256" key="6">
    <source>
        <dbReference type="ARBA" id="ARBA00022741"/>
    </source>
</evidence>
<keyword evidence="6 11" id="KW-0547">Nucleotide-binding</keyword>
<evidence type="ECO:0000256" key="5">
    <source>
        <dbReference type="ARBA" id="ARBA00022679"/>
    </source>
</evidence>
<evidence type="ECO:0000256" key="2">
    <source>
        <dbReference type="ARBA" id="ARBA00005790"/>
    </source>
</evidence>
<dbReference type="Pfam" id="PF00625">
    <property type="entry name" value="Guanylate_kin"/>
    <property type="match status" value="1"/>
</dbReference>
<evidence type="ECO:0000256" key="3">
    <source>
        <dbReference type="ARBA" id="ARBA00012961"/>
    </source>
</evidence>
<proteinExistence type="inferred from homology"/>
<comment type="caution">
    <text evidence="13">The sequence shown here is derived from an EMBL/GenBank/DDBJ whole genome shotgun (WGS) entry which is preliminary data.</text>
</comment>
<evidence type="ECO:0000256" key="8">
    <source>
        <dbReference type="ARBA" id="ARBA00022840"/>
    </source>
</evidence>
<dbReference type="EMBL" id="JAVREH010000001">
    <property type="protein sequence ID" value="MDT0260002.1"/>
    <property type="molecule type" value="Genomic_DNA"/>
</dbReference>
<keyword evidence="11" id="KW-0963">Cytoplasm</keyword>
<dbReference type="InterPro" id="IPR008145">
    <property type="entry name" value="GK/Ca_channel_bsu"/>
</dbReference>
<dbReference type="SMART" id="SM00072">
    <property type="entry name" value="GuKc"/>
    <property type="match status" value="1"/>
</dbReference>
<accession>A0ABU2J4U7</accession>
<evidence type="ECO:0000313" key="14">
    <source>
        <dbReference type="Proteomes" id="UP001183176"/>
    </source>
</evidence>
<keyword evidence="8 11" id="KW-0067">ATP-binding</keyword>
<name>A0ABU2J4U7_9ACTN</name>
<dbReference type="PANTHER" id="PTHR23117">
    <property type="entry name" value="GUANYLATE KINASE-RELATED"/>
    <property type="match status" value="1"/>
</dbReference>
<dbReference type="GO" id="GO:0004385">
    <property type="term" value="F:GMP kinase activity"/>
    <property type="evidence" value="ECO:0007669"/>
    <property type="project" value="UniProtKB-EC"/>
</dbReference>
<keyword evidence="5 11" id="KW-0808">Transferase</keyword>
<dbReference type="RefSeq" id="WP_311421159.1">
    <property type="nucleotide sequence ID" value="NZ_JAVREH010000001.1"/>
</dbReference>
<dbReference type="EC" id="2.7.4.8" evidence="3 11"/>
<dbReference type="PANTHER" id="PTHR23117:SF13">
    <property type="entry name" value="GUANYLATE KINASE"/>
    <property type="match status" value="1"/>
</dbReference>
<comment type="function">
    <text evidence="1 11">Essential for recycling GMP and indirectly, cGMP.</text>
</comment>
<dbReference type="InterPro" id="IPR027417">
    <property type="entry name" value="P-loop_NTPase"/>
</dbReference>
<dbReference type="NCBIfam" id="TIGR03263">
    <property type="entry name" value="guanyl_kin"/>
    <property type="match status" value="1"/>
</dbReference>
<organism evidence="13 14">
    <name type="scientific">Jatrophihabitans lederbergiae</name>
    <dbReference type="NCBI Taxonomy" id="3075547"/>
    <lineage>
        <taxon>Bacteria</taxon>
        <taxon>Bacillati</taxon>
        <taxon>Actinomycetota</taxon>
        <taxon>Actinomycetes</taxon>
        <taxon>Jatrophihabitantales</taxon>
        <taxon>Jatrophihabitantaceae</taxon>
        <taxon>Jatrophihabitans</taxon>
    </lineage>
</organism>
<dbReference type="Gene3D" id="3.40.50.300">
    <property type="entry name" value="P-loop containing nucleotide triphosphate hydrolases"/>
    <property type="match status" value="1"/>
</dbReference>
<feature type="domain" description="Guanylate kinase-like" evidence="12">
    <location>
        <begin position="12"/>
        <end position="190"/>
    </location>
</feature>
<dbReference type="HAMAP" id="MF_00328">
    <property type="entry name" value="Guanylate_kinase"/>
    <property type="match status" value="1"/>
</dbReference>
<protein>
    <recommendedName>
        <fullName evidence="4 11">Guanylate kinase</fullName>
        <ecNumber evidence="3 11">2.7.4.8</ecNumber>
    </recommendedName>
    <alternativeName>
        <fullName evidence="9 11">GMP kinase</fullName>
    </alternativeName>
</protein>
<dbReference type="InterPro" id="IPR020590">
    <property type="entry name" value="Guanylate_kinase_CS"/>
</dbReference>
<sequence length="194" mass="21346">MTEQAAPTPQPARLTVLSGPSGVGKGTVVAEVRRLFPHVWVSISCTTRRPRPGEADGVQYHFLSDAEFDDLIASDRLLEYASFAGHRYGTPRKPVEQHLAAGRPTLLEIELQGARQIRQRMPEARFVFLAPPSVRELRDRLVGRGTEATEVVEARLAQAEVELEAHDEFDVVVVNDDVERAAAEVVSLISVVDA</sequence>
<evidence type="ECO:0000256" key="1">
    <source>
        <dbReference type="ARBA" id="ARBA00003531"/>
    </source>
</evidence>
<evidence type="ECO:0000256" key="7">
    <source>
        <dbReference type="ARBA" id="ARBA00022777"/>
    </source>
</evidence>
<dbReference type="CDD" id="cd00071">
    <property type="entry name" value="GMPK"/>
    <property type="match status" value="1"/>
</dbReference>
<comment type="similarity">
    <text evidence="2 11">Belongs to the guanylate kinase family.</text>
</comment>
<evidence type="ECO:0000256" key="11">
    <source>
        <dbReference type="HAMAP-Rule" id="MF_00328"/>
    </source>
</evidence>
<dbReference type="Gene3D" id="3.30.63.10">
    <property type="entry name" value="Guanylate Kinase phosphate binding domain"/>
    <property type="match status" value="1"/>
</dbReference>
<evidence type="ECO:0000256" key="10">
    <source>
        <dbReference type="ARBA" id="ARBA00048594"/>
    </source>
</evidence>
<keyword evidence="7 11" id="KW-0418">Kinase</keyword>